<name>A0A1F4XQL0_9BACT</name>
<sequence length="80" mass="9267">MMGNYYGDMFGWGFGGGIMMVIVWAAIILFIVWVVREMGDKNNSNKTHSSKDAIDILKERYAKGEIDKKEFEEKKRDLEN</sequence>
<dbReference type="EMBL" id="MEWU01000006">
    <property type="protein sequence ID" value="OGC83965.1"/>
    <property type="molecule type" value="Genomic_DNA"/>
</dbReference>
<evidence type="ECO:0000256" key="1">
    <source>
        <dbReference type="SAM" id="Phobius"/>
    </source>
</evidence>
<keyword evidence="1" id="KW-0472">Membrane</keyword>
<reference evidence="3 4" key="1">
    <citation type="journal article" date="2016" name="Nat. Commun.">
        <title>Thousands of microbial genomes shed light on interconnected biogeochemical processes in an aquifer system.</title>
        <authorList>
            <person name="Anantharaman K."/>
            <person name="Brown C.T."/>
            <person name="Hug L.A."/>
            <person name="Sharon I."/>
            <person name="Castelle C.J."/>
            <person name="Probst A.J."/>
            <person name="Thomas B.C."/>
            <person name="Singh A."/>
            <person name="Wilkins M.J."/>
            <person name="Karaoz U."/>
            <person name="Brodie E.L."/>
            <person name="Williams K.H."/>
            <person name="Hubbard S.S."/>
            <person name="Banfield J.F."/>
        </authorList>
    </citation>
    <scope>NUCLEOTIDE SEQUENCE [LARGE SCALE GENOMIC DNA]</scope>
</reference>
<feature type="transmembrane region" description="Helical" evidence="1">
    <location>
        <begin position="12"/>
        <end position="35"/>
    </location>
</feature>
<evidence type="ECO:0000313" key="3">
    <source>
        <dbReference type="EMBL" id="OGC83965.1"/>
    </source>
</evidence>
<keyword evidence="1" id="KW-0812">Transmembrane</keyword>
<dbReference type="AlphaFoldDB" id="A0A1F4XQL0"/>
<protein>
    <recommendedName>
        <fullName evidence="2">SHOCT domain-containing protein</fullName>
    </recommendedName>
</protein>
<accession>A0A1F4XQL0</accession>
<gene>
    <name evidence="3" type="ORF">A3D68_00130</name>
</gene>
<organism evidence="3 4">
    <name type="scientific">Candidatus Adlerbacteria bacterium RIFCSPHIGHO2_02_FULL_52_17</name>
    <dbReference type="NCBI Taxonomy" id="1797240"/>
    <lineage>
        <taxon>Bacteria</taxon>
        <taxon>Candidatus Adleribacteriota</taxon>
    </lineage>
</organism>
<comment type="caution">
    <text evidence="3">The sequence shown here is derived from an EMBL/GenBank/DDBJ whole genome shotgun (WGS) entry which is preliminary data.</text>
</comment>
<proteinExistence type="predicted"/>
<feature type="domain" description="SHOCT" evidence="2">
    <location>
        <begin position="52"/>
        <end position="78"/>
    </location>
</feature>
<dbReference type="STRING" id="1797240.A3D68_00130"/>
<dbReference type="Proteomes" id="UP000177564">
    <property type="component" value="Unassembled WGS sequence"/>
</dbReference>
<evidence type="ECO:0000259" key="2">
    <source>
        <dbReference type="Pfam" id="PF09851"/>
    </source>
</evidence>
<evidence type="ECO:0000313" key="4">
    <source>
        <dbReference type="Proteomes" id="UP000177564"/>
    </source>
</evidence>
<dbReference type="Pfam" id="PF09851">
    <property type="entry name" value="SHOCT"/>
    <property type="match status" value="1"/>
</dbReference>
<dbReference type="InterPro" id="IPR018649">
    <property type="entry name" value="SHOCT"/>
</dbReference>
<keyword evidence="1" id="KW-1133">Transmembrane helix</keyword>